<evidence type="ECO:0000256" key="5">
    <source>
        <dbReference type="ARBA" id="ARBA00022989"/>
    </source>
</evidence>
<proteinExistence type="inferred from homology"/>
<keyword evidence="3" id="KW-1003">Cell membrane</keyword>
<evidence type="ECO:0000256" key="7">
    <source>
        <dbReference type="ARBA" id="ARBA00023136"/>
    </source>
</evidence>
<reference evidence="14" key="1">
    <citation type="submission" date="2025-08" db="UniProtKB">
        <authorList>
            <consortium name="RefSeq"/>
        </authorList>
    </citation>
    <scope>IDENTIFICATION</scope>
    <source>
        <tissue evidence="14">Testes</tissue>
    </source>
</reference>
<dbReference type="PROSITE" id="PS50259">
    <property type="entry name" value="G_PROTEIN_RECEP_F3_4"/>
    <property type="match status" value="1"/>
</dbReference>
<evidence type="ECO:0000256" key="2">
    <source>
        <dbReference type="ARBA" id="ARBA00007242"/>
    </source>
</evidence>
<protein>
    <submittedName>
        <fullName evidence="14">Metabotropic glutamate receptor 8-like</fullName>
    </submittedName>
</protein>
<name>A0ABM0GVP8_SACKO</name>
<keyword evidence="4 11" id="KW-0812">Transmembrane</keyword>
<feature type="transmembrane region" description="Helical" evidence="11">
    <location>
        <begin position="811"/>
        <end position="835"/>
    </location>
</feature>
<dbReference type="SUPFAM" id="SSF53822">
    <property type="entry name" value="Periplasmic binding protein-like I"/>
    <property type="match status" value="1"/>
</dbReference>
<dbReference type="Pfam" id="PF01094">
    <property type="entry name" value="ANF_receptor"/>
    <property type="match status" value="1"/>
</dbReference>
<evidence type="ECO:0000259" key="12">
    <source>
        <dbReference type="PROSITE" id="PS50259"/>
    </source>
</evidence>
<feature type="transmembrane region" description="Helical" evidence="11">
    <location>
        <begin position="744"/>
        <end position="763"/>
    </location>
</feature>
<dbReference type="Pfam" id="PF00003">
    <property type="entry name" value="7tm_3"/>
    <property type="match status" value="1"/>
</dbReference>
<evidence type="ECO:0000256" key="8">
    <source>
        <dbReference type="ARBA" id="ARBA00023170"/>
    </source>
</evidence>
<feature type="transmembrane region" description="Helical" evidence="11">
    <location>
        <begin position="623"/>
        <end position="642"/>
    </location>
</feature>
<dbReference type="InterPro" id="IPR000162">
    <property type="entry name" value="GPCR_3_mtglu_rcpt"/>
</dbReference>
<comment type="similarity">
    <text evidence="2">Belongs to the G-protein coupled receptor 3 family.</text>
</comment>
<dbReference type="InterPro" id="IPR050726">
    <property type="entry name" value="mGluR"/>
</dbReference>
<dbReference type="InterPro" id="IPR017979">
    <property type="entry name" value="GPCR_3_CS"/>
</dbReference>
<gene>
    <name evidence="14" type="primary">LOC100369975</name>
</gene>
<feature type="transmembrane region" description="Helical" evidence="11">
    <location>
        <begin position="775"/>
        <end position="799"/>
    </location>
</feature>
<evidence type="ECO:0000313" key="14">
    <source>
        <dbReference type="RefSeq" id="XP_002738356.1"/>
    </source>
</evidence>
<dbReference type="PROSITE" id="PS00979">
    <property type="entry name" value="G_PROTEIN_RECEP_F3_1"/>
    <property type="match status" value="1"/>
</dbReference>
<organism evidence="13 14">
    <name type="scientific">Saccoglossus kowalevskii</name>
    <name type="common">Acorn worm</name>
    <dbReference type="NCBI Taxonomy" id="10224"/>
    <lineage>
        <taxon>Eukaryota</taxon>
        <taxon>Metazoa</taxon>
        <taxon>Hemichordata</taxon>
        <taxon>Enteropneusta</taxon>
        <taxon>Harrimaniidae</taxon>
        <taxon>Saccoglossus</taxon>
    </lineage>
</organism>
<dbReference type="Gene3D" id="3.40.50.2300">
    <property type="match status" value="2"/>
</dbReference>
<evidence type="ECO:0000256" key="11">
    <source>
        <dbReference type="SAM" id="Phobius"/>
    </source>
</evidence>
<evidence type="ECO:0000256" key="10">
    <source>
        <dbReference type="ARBA" id="ARBA00023224"/>
    </source>
</evidence>
<dbReference type="InterPro" id="IPR000337">
    <property type="entry name" value="GPCR_3"/>
</dbReference>
<sequence length="913" mass="101558">MFYTTGTTFHARREHGLFSRSVDNVVFYIVLVSCIDICRVSGLGDSVKIPGDVVLGGLFPIHSAGIGKPCGYAKKEQGIQRMEAMLYAIDMINKRTDLLPNITLGAHILDTCSRDTYALEQSMQFVGPKMGHVDLENVECPNGSDPIYSQPQPVAGVAGASSSSVSVMVANILGLFQIPQISYASTSSELSDKSRYNYFSRVVPPDSYQAQAMIDLVQAFGWEYVSTVASEGNYGEGGVEAFTQLAKNTGICIAKSEKIYMDSLDSSFDRIVEYLFEKTQARGVITFVNEDDLQRLLQATERNNMTGHFIWIASDSWGTKDSPVEDQERVAEGAITILPKQTALSGFDKYFQALNPTNNTRNPWFKEFWESFFKCKFNESVAANADVICTGHEQISSLTGYRQEGLVQFVVDAVLSFAYALQKMKEDRCPDSAELCDAMKPVQGLDLLSYVRNARFTGSAGTEIRFNDNGDAPGRYNIFQFQLVNNTWTYLPIGEWEEVLDLDISKTIWGQKPPDSVCSHPCPSGMAMKRNVGEKCCWVCTKCAEYEYLPDHATCEDCGPGFWPNDTKTGCYEIPQEYTTWTSAWAIATGAFALTGIIFEVFIIAIFIAYNNTPLIRASGRELMFVLLFGIFICYGMTFVIMTKPTPTKCCMERLGLGLCLVTCYAALLTKTNRISRIFNQGIKSAIRPKYTSPKSQIVICVALISLQVLGVTVWLVLDPPQTRVEYISRDRAVLRCATSDSTLMTSLLYNMLLIVLCTVYAFKTRKIPENFNEAKFIGFTMYTTCIVWLAFLCIYFGTSDKDPKIQMTSLSFTVSMSASVVLVLLFVPKVYIVVFQPHKNVRQATKVGTRSQSTMNGREYTRTPATSSSDVALRIASSTSDTRESFDDILFEGTDVADLSAIYLGCERQTTI</sequence>
<dbReference type="PROSITE" id="PS00981">
    <property type="entry name" value="G_PROTEIN_RECEP_F3_3"/>
    <property type="match status" value="1"/>
</dbReference>
<dbReference type="InterPro" id="IPR017978">
    <property type="entry name" value="GPCR_3_C"/>
</dbReference>
<dbReference type="RefSeq" id="XP_002738356.1">
    <property type="nucleotide sequence ID" value="XM_002738310.1"/>
</dbReference>
<feature type="domain" description="G-protein coupled receptors family 3 profile" evidence="12">
    <location>
        <begin position="585"/>
        <end position="850"/>
    </location>
</feature>
<evidence type="ECO:0000256" key="6">
    <source>
        <dbReference type="ARBA" id="ARBA00023040"/>
    </source>
</evidence>
<keyword evidence="6" id="KW-0297">G-protein coupled receptor</keyword>
<dbReference type="PROSITE" id="PS00980">
    <property type="entry name" value="G_PROTEIN_RECEP_F3_2"/>
    <property type="match status" value="1"/>
</dbReference>
<keyword evidence="13" id="KW-1185">Reference proteome</keyword>
<dbReference type="PRINTS" id="PR00248">
    <property type="entry name" value="GPCRMGR"/>
</dbReference>
<comment type="subcellular location">
    <subcellularLocation>
        <location evidence="1">Cell membrane</location>
        <topology evidence="1">Multi-pass membrane protein</topology>
    </subcellularLocation>
</comment>
<keyword evidence="7 11" id="KW-0472">Membrane</keyword>
<dbReference type="InterPro" id="IPR011500">
    <property type="entry name" value="GPCR_3_9-Cys_dom"/>
</dbReference>
<dbReference type="InterPro" id="IPR001828">
    <property type="entry name" value="ANF_lig-bd_rcpt"/>
</dbReference>
<evidence type="ECO:0000256" key="3">
    <source>
        <dbReference type="ARBA" id="ARBA00022475"/>
    </source>
</evidence>
<dbReference type="Proteomes" id="UP000694865">
    <property type="component" value="Unplaced"/>
</dbReference>
<keyword evidence="10" id="KW-0807">Transducer</keyword>
<dbReference type="Pfam" id="PF07562">
    <property type="entry name" value="NCD3G"/>
    <property type="match status" value="1"/>
</dbReference>
<evidence type="ECO:0000256" key="9">
    <source>
        <dbReference type="ARBA" id="ARBA00023180"/>
    </source>
</evidence>
<dbReference type="InterPro" id="IPR038550">
    <property type="entry name" value="GPCR_3_9-Cys_sf"/>
</dbReference>
<evidence type="ECO:0000313" key="13">
    <source>
        <dbReference type="Proteomes" id="UP000694865"/>
    </source>
</evidence>
<dbReference type="GeneID" id="100369975"/>
<feature type="transmembrane region" description="Helical" evidence="11">
    <location>
        <begin position="698"/>
        <end position="718"/>
    </location>
</feature>
<keyword evidence="8" id="KW-0675">Receptor</keyword>
<keyword evidence="9" id="KW-0325">Glycoprotein</keyword>
<evidence type="ECO:0000256" key="1">
    <source>
        <dbReference type="ARBA" id="ARBA00004651"/>
    </source>
</evidence>
<accession>A0ABM0GVP8</accession>
<evidence type="ECO:0000256" key="4">
    <source>
        <dbReference type="ARBA" id="ARBA00022692"/>
    </source>
</evidence>
<dbReference type="PANTHER" id="PTHR24060">
    <property type="entry name" value="METABOTROPIC GLUTAMATE RECEPTOR"/>
    <property type="match status" value="1"/>
</dbReference>
<feature type="transmembrane region" description="Helical" evidence="11">
    <location>
        <begin position="584"/>
        <end position="611"/>
    </location>
</feature>
<keyword evidence="5 11" id="KW-1133">Transmembrane helix</keyword>
<dbReference type="PRINTS" id="PR00593">
    <property type="entry name" value="MTABOTROPICR"/>
</dbReference>
<dbReference type="InterPro" id="IPR028082">
    <property type="entry name" value="Peripla_BP_I"/>
</dbReference>
<feature type="transmembrane region" description="Helical" evidence="11">
    <location>
        <begin position="654"/>
        <end position="670"/>
    </location>
</feature>
<dbReference type="Gene3D" id="2.10.50.30">
    <property type="entry name" value="GPCR, family 3, nine cysteines domain"/>
    <property type="match status" value="1"/>
</dbReference>
<dbReference type="CDD" id="cd15934">
    <property type="entry name" value="7tmC_mGluRs_group2_3"/>
    <property type="match status" value="1"/>
</dbReference>